<comment type="caution">
    <text evidence="1">The sequence shown here is derived from an EMBL/GenBank/DDBJ whole genome shotgun (WGS) entry which is preliminary data.</text>
</comment>
<proteinExistence type="predicted"/>
<accession>A0AAD5USC6</accession>
<name>A0AAD5USC6_9APHY</name>
<gene>
    <name evidence="1" type="ORF">NLI96_g11114</name>
</gene>
<dbReference type="AlphaFoldDB" id="A0AAD5USC6"/>
<protein>
    <submittedName>
        <fullName evidence="1">Uncharacterized protein</fullName>
    </submittedName>
</protein>
<organism evidence="1 2">
    <name type="scientific">Meripilus lineatus</name>
    <dbReference type="NCBI Taxonomy" id="2056292"/>
    <lineage>
        <taxon>Eukaryota</taxon>
        <taxon>Fungi</taxon>
        <taxon>Dikarya</taxon>
        <taxon>Basidiomycota</taxon>
        <taxon>Agaricomycotina</taxon>
        <taxon>Agaricomycetes</taxon>
        <taxon>Polyporales</taxon>
        <taxon>Meripilaceae</taxon>
        <taxon>Meripilus</taxon>
    </lineage>
</organism>
<keyword evidence="2" id="KW-1185">Reference proteome</keyword>
<evidence type="ECO:0000313" key="2">
    <source>
        <dbReference type="Proteomes" id="UP001212997"/>
    </source>
</evidence>
<dbReference type="EMBL" id="JANAWD010000700">
    <property type="protein sequence ID" value="KAJ3476500.1"/>
    <property type="molecule type" value="Genomic_DNA"/>
</dbReference>
<dbReference type="Proteomes" id="UP001212997">
    <property type="component" value="Unassembled WGS sequence"/>
</dbReference>
<evidence type="ECO:0000313" key="1">
    <source>
        <dbReference type="EMBL" id="KAJ3476500.1"/>
    </source>
</evidence>
<reference evidence="1" key="1">
    <citation type="submission" date="2022-07" db="EMBL/GenBank/DDBJ databases">
        <title>Genome Sequence of Physisporinus lineatus.</title>
        <authorList>
            <person name="Buettner E."/>
        </authorList>
    </citation>
    <scope>NUCLEOTIDE SEQUENCE</scope>
    <source>
        <strain evidence="1">VT162</strain>
    </source>
</reference>
<sequence length="183" mass="20646">MTKSEAEWSSNFEGWYSRSTPHDSTFTPTREELAFAVLHNAPTDAEGFTLALFQPNIAVDAMGRVRVVEKDDFAGLTSLAQKTLSLPQTDSFWNTWRIAWERTEQVIRRLLVAKESEGELQQTSVQGFSKKRTALQTPVGNFDNLPETLWELFGLVEEALEGYEKNKGNEEMVELVKATLGDV</sequence>